<keyword evidence="3" id="KW-1185">Reference proteome</keyword>
<dbReference type="AlphaFoldDB" id="A0A543CFS1"/>
<gene>
    <name evidence="2" type="ORF">FB559_1468</name>
</gene>
<comment type="caution">
    <text evidence="2">The sequence shown here is derived from an EMBL/GenBank/DDBJ whole genome shotgun (WGS) entry which is preliminary data.</text>
</comment>
<evidence type="ECO:0000313" key="3">
    <source>
        <dbReference type="Proteomes" id="UP000316096"/>
    </source>
</evidence>
<dbReference type="Proteomes" id="UP000316096">
    <property type="component" value="Unassembled WGS sequence"/>
</dbReference>
<feature type="region of interest" description="Disordered" evidence="1">
    <location>
        <begin position="21"/>
        <end position="41"/>
    </location>
</feature>
<accession>A0A543CFS1</accession>
<sequence length="94" mass="10050">MHLVLISPGVLHLILNQGHALPPPSDVRDPGPQPSGYFLDGDGGGLGVIGDRVRAFDDYGTDRPRHGDTLLVKLLQPGKHGSLIEVIIEKGIQE</sequence>
<proteinExistence type="predicted"/>
<evidence type="ECO:0000313" key="2">
    <source>
        <dbReference type="EMBL" id="TQL95955.1"/>
    </source>
</evidence>
<evidence type="ECO:0000256" key="1">
    <source>
        <dbReference type="SAM" id="MobiDB-lite"/>
    </source>
</evidence>
<organism evidence="2 3">
    <name type="scientific">Actinoallomurus bryophytorum</name>
    <dbReference type="NCBI Taxonomy" id="1490222"/>
    <lineage>
        <taxon>Bacteria</taxon>
        <taxon>Bacillati</taxon>
        <taxon>Actinomycetota</taxon>
        <taxon>Actinomycetes</taxon>
        <taxon>Streptosporangiales</taxon>
        <taxon>Thermomonosporaceae</taxon>
        <taxon>Actinoallomurus</taxon>
    </lineage>
</organism>
<dbReference type="EMBL" id="VFOZ01000001">
    <property type="protein sequence ID" value="TQL95955.1"/>
    <property type="molecule type" value="Genomic_DNA"/>
</dbReference>
<name>A0A543CFS1_9ACTN</name>
<protein>
    <submittedName>
        <fullName evidence="2">Uncharacterized protein</fullName>
    </submittedName>
</protein>
<reference evidence="2 3" key="1">
    <citation type="submission" date="2019-06" db="EMBL/GenBank/DDBJ databases">
        <title>Sequencing the genomes of 1000 actinobacteria strains.</title>
        <authorList>
            <person name="Klenk H.-P."/>
        </authorList>
    </citation>
    <scope>NUCLEOTIDE SEQUENCE [LARGE SCALE GENOMIC DNA]</scope>
    <source>
        <strain evidence="2 3">DSM 102200</strain>
    </source>
</reference>